<organism evidence="1 2">
    <name type="scientific">Aldrovandia affinis</name>
    <dbReference type="NCBI Taxonomy" id="143900"/>
    <lineage>
        <taxon>Eukaryota</taxon>
        <taxon>Metazoa</taxon>
        <taxon>Chordata</taxon>
        <taxon>Craniata</taxon>
        <taxon>Vertebrata</taxon>
        <taxon>Euteleostomi</taxon>
        <taxon>Actinopterygii</taxon>
        <taxon>Neopterygii</taxon>
        <taxon>Teleostei</taxon>
        <taxon>Notacanthiformes</taxon>
        <taxon>Halosauridae</taxon>
        <taxon>Aldrovandia</taxon>
    </lineage>
</organism>
<dbReference type="EMBL" id="JAINUG010000249">
    <property type="protein sequence ID" value="KAJ8385479.1"/>
    <property type="molecule type" value="Genomic_DNA"/>
</dbReference>
<proteinExistence type="predicted"/>
<dbReference type="AlphaFoldDB" id="A0AAD7RJT3"/>
<name>A0AAD7RJT3_9TELE</name>
<protein>
    <submittedName>
        <fullName evidence="1">Uncharacterized protein</fullName>
    </submittedName>
</protein>
<dbReference type="Proteomes" id="UP001221898">
    <property type="component" value="Unassembled WGS sequence"/>
</dbReference>
<evidence type="ECO:0000313" key="2">
    <source>
        <dbReference type="Proteomes" id="UP001221898"/>
    </source>
</evidence>
<sequence>MIFSKRTGGVRGGLPTWRMQQAGYRGCPRAWLQTIILLEPRSPAVVTGRCSQTQGETDEPPALDCEMEMLASKHQLKALHPVMCPEVRGV</sequence>
<reference evidence="1" key="1">
    <citation type="journal article" date="2023" name="Science">
        <title>Genome structures resolve the early diversification of teleost fishes.</title>
        <authorList>
            <person name="Parey E."/>
            <person name="Louis A."/>
            <person name="Montfort J."/>
            <person name="Bouchez O."/>
            <person name="Roques C."/>
            <person name="Iampietro C."/>
            <person name="Lluch J."/>
            <person name="Castinel A."/>
            <person name="Donnadieu C."/>
            <person name="Desvignes T."/>
            <person name="Floi Bucao C."/>
            <person name="Jouanno E."/>
            <person name="Wen M."/>
            <person name="Mejri S."/>
            <person name="Dirks R."/>
            <person name="Jansen H."/>
            <person name="Henkel C."/>
            <person name="Chen W.J."/>
            <person name="Zahm M."/>
            <person name="Cabau C."/>
            <person name="Klopp C."/>
            <person name="Thompson A.W."/>
            <person name="Robinson-Rechavi M."/>
            <person name="Braasch I."/>
            <person name="Lecointre G."/>
            <person name="Bobe J."/>
            <person name="Postlethwait J.H."/>
            <person name="Berthelot C."/>
            <person name="Roest Crollius H."/>
            <person name="Guiguen Y."/>
        </authorList>
    </citation>
    <scope>NUCLEOTIDE SEQUENCE</scope>
    <source>
        <strain evidence="1">NC1722</strain>
    </source>
</reference>
<accession>A0AAD7RJT3</accession>
<comment type="caution">
    <text evidence="1">The sequence shown here is derived from an EMBL/GenBank/DDBJ whole genome shotgun (WGS) entry which is preliminary data.</text>
</comment>
<evidence type="ECO:0000313" key="1">
    <source>
        <dbReference type="EMBL" id="KAJ8385479.1"/>
    </source>
</evidence>
<keyword evidence="2" id="KW-1185">Reference proteome</keyword>
<gene>
    <name evidence="1" type="ORF">AAFF_G00185750</name>
</gene>